<gene>
    <name evidence="2" type="ORF">KAK25_00038</name>
</gene>
<dbReference type="GeneID" id="12977538"/>
<keyword evidence="2" id="KW-0547">Nucleotide-binding</keyword>
<dbReference type="GO" id="GO:0004386">
    <property type="term" value="F:helicase activity"/>
    <property type="evidence" value="ECO:0007669"/>
    <property type="project" value="UniProtKB-KW"/>
</dbReference>
<dbReference type="InterPro" id="IPR054468">
    <property type="entry name" value="NrSPol-like_HBD"/>
</dbReference>
<keyword evidence="3" id="KW-1185">Reference proteome</keyword>
<keyword evidence="2" id="KW-0347">Helicase</keyword>
<organism evidence="2 3">
    <name type="scientific">Pseudomonas phage vB_Pae-Kakheti25</name>
    <dbReference type="NCBI Taxonomy" id="1141526"/>
    <lineage>
        <taxon>Viruses</taxon>
        <taxon>Duplodnaviria</taxon>
        <taxon>Heunggongvirae</taxon>
        <taxon>Uroviricota</taxon>
        <taxon>Caudoviricetes</taxon>
        <taxon>Jondennisvirinae</taxon>
        <taxon>Septimatrevirus</taxon>
        <taxon>Septimatrevirus kakheti25</taxon>
    </lineage>
</organism>
<proteinExistence type="predicted"/>
<accession>H6WU26</accession>
<dbReference type="RefSeq" id="YP_006299902.1">
    <property type="nucleotide sequence ID" value="NC_017864.1"/>
</dbReference>
<dbReference type="Proteomes" id="UP000008019">
    <property type="component" value="Segment"/>
</dbReference>
<evidence type="ECO:0000313" key="3">
    <source>
        <dbReference type="Proteomes" id="UP000008019"/>
    </source>
</evidence>
<evidence type="ECO:0000259" key="1">
    <source>
        <dbReference type="Pfam" id="PF22763"/>
    </source>
</evidence>
<dbReference type="KEGG" id="vg:12977538"/>
<dbReference type="EMBL" id="JQ307387">
    <property type="protein sequence ID" value="AFB83326.1"/>
    <property type="molecule type" value="Genomic_DNA"/>
</dbReference>
<dbReference type="Pfam" id="PF22763">
    <property type="entry name" value="NrS1-1_pol-like_HBD"/>
    <property type="match status" value="1"/>
</dbReference>
<protein>
    <submittedName>
        <fullName evidence="2">Replicative primase/helicase</fullName>
    </submittedName>
</protein>
<dbReference type="OrthoDB" id="181at10239"/>
<keyword evidence="2" id="KW-0067">ATP-binding</keyword>
<evidence type="ECO:0000313" key="2">
    <source>
        <dbReference type="EMBL" id="AFB83326.1"/>
    </source>
</evidence>
<name>H6WU26_9CAUD</name>
<feature type="domain" description="NrS-1 polymerase-like HBD" evidence="1">
    <location>
        <begin position="219"/>
        <end position="264"/>
    </location>
</feature>
<reference evidence="2 3" key="1">
    <citation type="journal article" date="2012" name="Appl. Microbiol. Biotechnol.">
        <title>Characterization of lytic Pseudomonas aeruginosa bacteriophages via biological properties and genomic sequences.</title>
        <authorList>
            <person name="Karumidze N."/>
            <person name="Thomas J.A."/>
            <person name="Kvatadze N."/>
            <person name="Goderdzishvili M."/>
            <person name="Hakala K.W."/>
            <person name="Weintraub S.T."/>
            <person name="Alavidze Z."/>
            <person name="Hardies S.C."/>
        </authorList>
    </citation>
    <scope>NUCLEOTIDE SEQUENCE [LARGE SCALE GENOMIC DNA]</scope>
</reference>
<keyword evidence="2" id="KW-0378">Hydrolase</keyword>
<sequence length="773" mass="84536">MDFNNIPHEMRIYPQWVVWRYEDTDSKKPTKVPYSAKTGHLASVTDPNTWAGFDECVNAMSSGWYAGIGFVLTENDPYSFIDLDDTKGDQTALDRQIKIFNEFNSYAERSPSGSGLHIIVKGAIPSGRRRSFIEVYSSLRYMTMTGDIYRNAPINDCNELLNVLWGQMGQGSVAVAHYAGLAEAKETDEQVYNRAVAAANGDKFAELYAGKWEGMYASQSEADFALVDIIAFYTQNRAQISRMFRASGLGQRDKAKRDDYVSYMLNKCFDRMLPPVDVDGLRNKLDEAIAKKEAADRAAALSQNSEATPHPQAPAPNLSEVSKVYSVPPGLVGEIAQYIYAQAPRPVPEIALAGALGLVAGIVGRAYNISGTGLNQYVLLLAPTGTGKEAIASGIDKLMAQVIRTVPAASDFIGPGEIASSQAIIKYMSRGPTSFVSLVGEFGIYLQQMASVNAPPHLTGLRRFLLDAYNKSGEGKVLRPSIYSDKDKNTAAVLAPSFTLLGESTPEKFYEGLHEGLISEGLLPRFTMIEYHGERPALNPGHLSAQPSFELIDRLSTLCAHALMLNSQHKAIHVQTDATARELFQQFDAHCDANINTSDREVRRHLWNRAHVKALKLAGIIAVGCNPYDPTITADVASWAINLVVADVRNLLARFDAGEIGIDNDETKQLAKVIATVKDFVVSPWPDVAKYAGEGMSNLHSNRIVPYSYVQRRLAAVAVFRKDRIGASGAIKRALKTLCERGDLQEVSRATLAKDYGTSAVAYMVAHPGVFGL</sequence>